<dbReference type="GO" id="GO:0050660">
    <property type="term" value="F:flavin adenine dinucleotide binding"/>
    <property type="evidence" value="ECO:0007669"/>
    <property type="project" value="InterPro"/>
</dbReference>
<dbReference type="FunFam" id="3.40.50.1220:FF:000008">
    <property type="entry name" value="Acetolactate synthase"/>
    <property type="match status" value="1"/>
</dbReference>
<dbReference type="UniPathway" id="UPA00047">
    <property type="reaction ID" value="UER00055"/>
</dbReference>
<evidence type="ECO:0000256" key="6">
    <source>
        <dbReference type="ARBA" id="ARBA00013145"/>
    </source>
</evidence>
<evidence type="ECO:0000256" key="3">
    <source>
        <dbReference type="ARBA" id="ARBA00004974"/>
    </source>
</evidence>
<dbReference type="PROSITE" id="PS00187">
    <property type="entry name" value="TPP_ENZYMES"/>
    <property type="match status" value="1"/>
</dbReference>
<keyword evidence="9" id="KW-0479">Metal-binding</keyword>
<dbReference type="Pfam" id="PF00205">
    <property type="entry name" value="TPP_enzyme_M"/>
    <property type="match status" value="1"/>
</dbReference>
<organism evidence="17">
    <name type="scientific">hydrothermal vent metagenome</name>
    <dbReference type="NCBI Taxonomy" id="652676"/>
    <lineage>
        <taxon>unclassified sequences</taxon>
        <taxon>metagenomes</taxon>
        <taxon>ecological metagenomes</taxon>
    </lineage>
</organism>
<dbReference type="Pfam" id="PF02775">
    <property type="entry name" value="TPP_enzyme_C"/>
    <property type="match status" value="1"/>
</dbReference>
<dbReference type="GO" id="GO:0000287">
    <property type="term" value="F:magnesium ion binding"/>
    <property type="evidence" value="ECO:0007669"/>
    <property type="project" value="InterPro"/>
</dbReference>
<feature type="domain" description="Thiamine pyrophosphate enzyme central" evidence="14">
    <location>
        <begin position="197"/>
        <end position="332"/>
    </location>
</feature>
<comment type="similarity">
    <text evidence="5 13">Belongs to the TPP enzyme family.</text>
</comment>
<evidence type="ECO:0000256" key="11">
    <source>
        <dbReference type="ARBA" id="ARBA00023052"/>
    </source>
</evidence>
<evidence type="ECO:0000256" key="8">
    <source>
        <dbReference type="ARBA" id="ARBA00022679"/>
    </source>
</evidence>
<dbReference type="GO" id="GO:0030976">
    <property type="term" value="F:thiamine pyrophosphate binding"/>
    <property type="evidence" value="ECO:0007669"/>
    <property type="project" value="InterPro"/>
</dbReference>
<gene>
    <name evidence="17" type="ORF">MNBD_CHLOROFLEXI01-2725</name>
</gene>
<comment type="cofactor">
    <cofactor evidence="2">
        <name>thiamine diphosphate</name>
        <dbReference type="ChEBI" id="CHEBI:58937"/>
    </cofactor>
</comment>
<dbReference type="Gene3D" id="3.40.50.970">
    <property type="match status" value="2"/>
</dbReference>
<dbReference type="CDD" id="cd07035">
    <property type="entry name" value="TPP_PYR_POX_like"/>
    <property type="match status" value="1"/>
</dbReference>
<dbReference type="InterPro" id="IPR012001">
    <property type="entry name" value="Thiamin_PyroP_enz_TPP-bd_dom"/>
</dbReference>
<keyword evidence="10" id="KW-0460">Magnesium</keyword>
<dbReference type="CDD" id="cd02015">
    <property type="entry name" value="TPP_AHAS"/>
    <property type="match status" value="1"/>
</dbReference>
<dbReference type="AlphaFoldDB" id="A0A3B0V492"/>
<dbReference type="Pfam" id="PF02776">
    <property type="entry name" value="TPP_enzyme_N"/>
    <property type="match status" value="1"/>
</dbReference>
<evidence type="ECO:0000256" key="1">
    <source>
        <dbReference type="ARBA" id="ARBA00001946"/>
    </source>
</evidence>
<evidence type="ECO:0000313" key="17">
    <source>
        <dbReference type="EMBL" id="VAW31639.1"/>
    </source>
</evidence>
<sequence>MSEMKSGGQIIWESLMHEGVEIVFGLPGGAILPAYDDLAKYEYPIHHVLVTHEQGASHMADGYARATGRVGVCIATSGPGATNLITGLATAYMDSTPIVAITGQVPTSLLGKDGFQEADVQGVSLPVTKHNYLITDIKDLPAAIKEAFYIARTGRPGPVLVDVCKDVQQDSMLFKYPETVNLPGYNPNINAPEATAVSRAAKLINEAQKPVIVSGQGVTIAHAEAELRQLAEKANLPVATSLLGIGTFPTTHPLSISWGGMHGEAYCNYALQECDVLFAIGARLDDRLTGAFDTFAPNAKIIHVDLDPAEMGKNITINTPVIGDALLTLRALLPQIEPNEHPAWLEQIAEWKVETSDRDILAQETDELIAPYIMQALWHATDEGDATVVSDVGQHQMWEAQYFNHTKPRSLLTSGGLGTMGYALPAAIGAQAGKPDEEVWVVAGDGGFQMTMVELSTVVQEKLPIKIAIINNGYLGMVRQWQDVFYNKRHAGTPLFNPDFVKIAEAYGIPARSVTSKKEAQEAIKEAQAYDGPFLLDFQVEEFTNVYPMVTPGKSNADMIRRPTTAVSKDSEQ</sequence>
<protein>
    <recommendedName>
        <fullName evidence="6">acetolactate synthase</fullName>
        <ecNumber evidence="6">2.2.1.6</ecNumber>
    </recommendedName>
</protein>
<dbReference type="GO" id="GO:0009099">
    <property type="term" value="P:L-valine biosynthetic process"/>
    <property type="evidence" value="ECO:0007669"/>
    <property type="project" value="UniProtKB-UniPathway"/>
</dbReference>
<comment type="pathway">
    <text evidence="4">Amino-acid biosynthesis; L-valine biosynthesis; L-valine from pyruvate: step 1/4.</text>
</comment>
<feature type="domain" description="Thiamine pyrophosphate enzyme TPP-binding" evidence="15">
    <location>
        <begin position="391"/>
        <end position="538"/>
    </location>
</feature>
<dbReference type="InterPro" id="IPR029035">
    <property type="entry name" value="DHS-like_NAD/FAD-binding_dom"/>
</dbReference>
<dbReference type="GO" id="GO:0005948">
    <property type="term" value="C:acetolactate synthase complex"/>
    <property type="evidence" value="ECO:0007669"/>
    <property type="project" value="TreeGrafter"/>
</dbReference>
<name>A0A3B0V492_9ZZZZ</name>
<dbReference type="Gene3D" id="3.40.50.1220">
    <property type="entry name" value="TPP-binding domain"/>
    <property type="match status" value="1"/>
</dbReference>
<dbReference type="SUPFAM" id="SSF52467">
    <property type="entry name" value="DHS-like NAD/FAD-binding domain"/>
    <property type="match status" value="1"/>
</dbReference>
<dbReference type="FunFam" id="3.40.50.970:FF:000007">
    <property type="entry name" value="Acetolactate synthase"/>
    <property type="match status" value="1"/>
</dbReference>
<dbReference type="SUPFAM" id="SSF52518">
    <property type="entry name" value="Thiamin diphosphate-binding fold (THDP-binding)"/>
    <property type="match status" value="2"/>
</dbReference>
<evidence type="ECO:0000256" key="2">
    <source>
        <dbReference type="ARBA" id="ARBA00001964"/>
    </source>
</evidence>
<dbReference type="EC" id="2.2.1.6" evidence="6"/>
<evidence type="ECO:0000256" key="12">
    <source>
        <dbReference type="ARBA" id="ARBA00023304"/>
    </source>
</evidence>
<dbReference type="InterPro" id="IPR000399">
    <property type="entry name" value="TPP-bd_CS"/>
</dbReference>
<evidence type="ECO:0000259" key="15">
    <source>
        <dbReference type="Pfam" id="PF02775"/>
    </source>
</evidence>
<comment type="cofactor">
    <cofactor evidence="1">
        <name>Mg(2+)</name>
        <dbReference type="ChEBI" id="CHEBI:18420"/>
    </cofactor>
</comment>
<proteinExistence type="inferred from homology"/>
<keyword evidence="8 17" id="KW-0808">Transferase</keyword>
<evidence type="ECO:0000256" key="13">
    <source>
        <dbReference type="RuleBase" id="RU362132"/>
    </source>
</evidence>
<evidence type="ECO:0000256" key="9">
    <source>
        <dbReference type="ARBA" id="ARBA00022723"/>
    </source>
</evidence>
<dbReference type="InterPro" id="IPR029061">
    <property type="entry name" value="THDP-binding"/>
</dbReference>
<dbReference type="EMBL" id="UOEU01000262">
    <property type="protein sequence ID" value="VAW31639.1"/>
    <property type="molecule type" value="Genomic_DNA"/>
</dbReference>
<dbReference type="GO" id="GO:0003984">
    <property type="term" value="F:acetolactate synthase activity"/>
    <property type="evidence" value="ECO:0007669"/>
    <property type="project" value="UniProtKB-EC"/>
</dbReference>
<dbReference type="InterPro" id="IPR011766">
    <property type="entry name" value="TPP_enzyme_TPP-bd"/>
</dbReference>
<dbReference type="GO" id="GO:0009097">
    <property type="term" value="P:isoleucine biosynthetic process"/>
    <property type="evidence" value="ECO:0007669"/>
    <property type="project" value="UniProtKB-UniPathway"/>
</dbReference>
<dbReference type="NCBIfam" id="TIGR00118">
    <property type="entry name" value="acolac_lg"/>
    <property type="match status" value="1"/>
</dbReference>
<evidence type="ECO:0000259" key="16">
    <source>
        <dbReference type="Pfam" id="PF02776"/>
    </source>
</evidence>
<evidence type="ECO:0000256" key="7">
    <source>
        <dbReference type="ARBA" id="ARBA00022605"/>
    </source>
</evidence>
<evidence type="ECO:0000256" key="5">
    <source>
        <dbReference type="ARBA" id="ARBA00007812"/>
    </source>
</evidence>
<dbReference type="PANTHER" id="PTHR18968">
    <property type="entry name" value="THIAMINE PYROPHOSPHATE ENZYMES"/>
    <property type="match status" value="1"/>
</dbReference>
<dbReference type="InterPro" id="IPR012846">
    <property type="entry name" value="Acetolactate_synth_lsu"/>
</dbReference>
<evidence type="ECO:0000259" key="14">
    <source>
        <dbReference type="Pfam" id="PF00205"/>
    </source>
</evidence>
<evidence type="ECO:0000256" key="4">
    <source>
        <dbReference type="ARBA" id="ARBA00005025"/>
    </source>
</evidence>
<dbReference type="PANTHER" id="PTHR18968:SF13">
    <property type="entry name" value="ACETOLACTATE SYNTHASE CATALYTIC SUBUNIT, MITOCHONDRIAL"/>
    <property type="match status" value="1"/>
</dbReference>
<feature type="domain" description="Thiamine pyrophosphate enzyme N-terminal TPP-binding" evidence="16">
    <location>
        <begin position="6"/>
        <end position="121"/>
    </location>
</feature>
<dbReference type="InterPro" id="IPR045229">
    <property type="entry name" value="TPP_enz"/>
</dbReference>
<dbReference type="InterPro" id="IPR012000">
    <property type="entry name" value="Thiamin_PyroP_enz_cen_dom"/>
</dbReference>
<accession>A0A3B0V492</accession>
<reference evidence="17" key="1">
    <citation type="submission" date="2018-06" db="EMBL/GenBank/DDBJ databases">
        <authorList>
            <person name="Zhirakovskaya E."/>
        </authorList>
    </citation>
    <scope>NUCLEOTIDE SEQUENCE</scope>
</reference>
<dbReference type="InterPro" id="IPR039368">
    <property type="entry name" value="AHAS_TPP"/>
</dbReference>
<keyword evidence="11 13" id="KW-0786">Thiamine pyrophosphate</keyword>
<keyword evidence="12" id="KW-0100">Branched-chain amino acid biosynthesis</keyword>
<comment type="pathway">
    <text evidence="3">Amino-acid biosynthesis; L-isoleucine biosynthesis; L-isoleucine from 2-oxobutanoate: step 1/4.</text>
</comment>
<keyword evidence="7" id="KW-0028">Amino-acid biosynthesis</keyword>
<dbReference type="UniPathway" id="UPA00049">
    <property type="reaction ID" value="UER00059"/>
</dbReference>
<evidence type="ECO:0000256" key="10">
    <source>
        <dbReference type="ARBA" id="ARBA00022842"/>
    </source>
</evidence>